<feature type="transmembrane region" description="Helical" evidence="1">
    <location>
        <begin position="169"/>
        <end position="191"/>
    </location>
</feature>
<feature type="transmembrane region" description="Helical" evidence="1">
    <location>
        <begin position="211"/>
        <end position="233"/>
    </location>
</feature>
<keyword evidence="1" id="KW-0472">Membrane</keyword>
<feature type="transmembrane region" description="Helical" evidence="1">
    <location>
        <begin position="48"/>
        <end position="70"/>
    </location>
</feature>
<dbReference type="Proteomes" id="UP000181936">
    <property type="component" value="Chromosome"/>
</dbReference>
<dbReference type="OrthoDB" id="9813172at2"/>
<dbReference type="Pfam" id="PF14808">
    <property type="entry name" value="TMEM164"/>
    <property type="match status" value="1"/>
</dbReference>
<keyword evidence="1" id="KW-1133">Transmembrane helix</keyword>
<organism evidence="2 3">
    <name type="scientific">Bacillus weihaiensis</name>
    <dbReference type="NCBI Taxonomy" id="1547283"/>
    <lineage>
        <taxon>Bacteria</taxon>
        <taxon>Bacillati</taxon>
        <taxon>Bacillota</taxon>
        <taxon>Bacilli</taxon>
        <taxon>Bacillales</taxon>
        <taxon>Bacillaceae</taxon>
        <taxon>Bacillus</taxon>
    </lineage>
</organism>
<feature type="transmembrane region" description="Helical" evidence="1">
    <location>
        <begin position="76"/>
        <end position="96"/>
    </location>
</feature>
<gene>
    <name evidence="2" type="ORF">A9C19_03645</name>
</gene>
<evidence type="ECO:0000313" key="3">
    <source>
        <dbReference type="Proteomes" id="UP000181936"/>
    </source>
</evidence>
<accession>A0A1L3MNK4</accession>
<protein>
    <recommendedName>
        <fullName evidence="4">ABC transporter permease</fullName>
    </recommendedName>
</protein>
<reference evidence="2 3" key="1">
    <citation type="journal article" date="2016" name="Sci. Rep.">
        <title>Complete genome sequence and transcriptomic analysis of a novel marine strain Bacillus weihaiensis reveals the mechanism of brown algae degradation.</title>
        <authorList>
            <person name="Zhu Y."/>
            <person name="Chen P."/>
            <person name="Bao Y."/>
            <person name="Men Y."/>
            <person name="Zeng Y."/>
            <person name="Yang J."/>
            <person name="Sun J."/>
            <person name="Sun Y."/>
        </authorList>
    </citation>
    <scope>NUCLEOTIDE SEQUENCE [LARGE SCALE GENOMIC DNA]</scope>
    <source>
        <strain evidence="2 3">Alg07</strain>
    </source>
</reference>
<sequence>MHLFTPDTDDVFILFSIEHIFTLGIFLAVIMGIVLFRKRLRDPKVNQIARYVLFSTLLVSEISLHIWLVWYDSWSYVHSLPLHLSSITLVLTAILLLTKKFSLFEFTFFAGVGSALQAMLTPDISSYVFPHYRYIHFFISHGGTVIANLFMVFVNGYRPNFRSVWKAFFWLNGYAALIYVINRFIGGNYMYVVRKPVNPTMIDYFGPWPWYMIPLELVAISTFLFLYLPFFFYEKMEGKVKQG</sequence>
<feature type="transmembrane region" description="Helical" evidence="1">
    <location>
        <begin position="134"/>
        <end position="157"/>
    </location>
</feature>
<evidence type="ECO:0008006" key="4">
    <source>
        <dbReference type="Google" id="ProtNLM"/>
    </source>
</evidence>
<evidence type="ECO:0000313" key="2">
    <source>
        <dbReference type="EMBL" id="APH03926.1"/>
    </source>
</evidence>
<dbReference type="KEGG" id="bwh:A9C19_03645"/>
<feature type="transmembrane region" description="Helical" evidence="1">
    <location>
        <begin position="103"/>
        <end position="122"/>
    </location>
</feature>
<feature type="transmembrane region" description="Helical" evidence="1">
    <location>
        <begin position="12"/>
        <end position="36"/>
    </location>
</feature>
<evidence type="ECO:0000256" key="1">
    <source>
        <dbReference type="SAM" id="Phobius"/>
    </source>
</evidence>
<keyword evidence="1" id="KW-0812">Transmembrane</keyword>
<keyword evidence="3" id="KW-1185">Reference proteome</keyword>
<proteinExistence type="predicted"/>
<dbReference type="InterPro" id="IPR011737">
    <property type="entry name" value="CHP02206_TP0381"/>
</dbReference>
<dbReference type="RefSeq" id="WP_072578718.1">
    <property type="nucleotide sequence ID" value="NZ_CP016020.1"/>
</dbReference>
<dbReference type="EMBL" id="CP016020">
    <property type="protein sequence ID" value="APH03926.1"/>
    <property type="molecule type" value="Genomic_DNA"/>
</dbReference>
<dbReference type="AlphaFoldDB" id="A0A1L3MNK4"/>
<dbReference type="NCBIfam" id="TIGR02206">
    <property type="entry name" value="intg_mem_TP0381"/>
    <property type="match status" value="1"/>
</dbReference>
<name>A0A1L3MNK4_9BACI</name>